<evidence type="ECO:0000256" key="1">
    <source>
        <dbReference type="SAM" id="MobiDB-lite"/>
    </source>
</evidence>
<sequence length="74" mass="7704">MTTSMVPSTLVDMVGSVEIDEGNIILLTLDDLSEEDKGGDADRLSTTSDQGSSGELDAEGSGEKDLDGRLIAMV</sequence>
<feature type="compositionally biased region" description="Polar residues" evidence="1">
    <location>
        <begin position="44"/>
        <end position="53"/>
    </location>
</feature>
<dbReference type="AlphaFoldDB" id="A0A8J5WS96"/>
<gene>
    <name evidence="2" type="ORF">GUJ93_ZPchr0013g34102</name>
</gene>
<evidence type="ECO:0000313" key="3">
    <source>
        <dbReference type="Proteomes" id="UP000729402"/>
    </source>
</evidence>
<dbReference type="Proteomes" id="UP000729402">
    <property type="component" value="Unassembled WGS sequence"/>
</dbReference>
<dbReference type="EMBL" id="JAAALK010000079">
    <property type="protein sequence ID" value="KAG8095821.1"/>
    <property type="molecule type" value="Genomic_DNA"/>
</dbReference>
<keyword evidence="3" id="KW-1185">Reference proteome</keyword>
<evidence type="ECO:0000313" key="2">
    <source>
        <dbReference type="EMBL" id="KAG8095821.1"/>
    </source>
</evidence>
<organism evidence="2 3">
    <name type="scientific">Zizania palustris</name>
    <name type="common">Northern wild rice</name>
    <dbReference type="NCBI Taxonomy" id="103762"/>
    <lineage>
        <taxon>Eukaryota</taxon>
        <taxon>Viridiplantae</taxon>
        <taxon>Streptophyta</taxon>
        <taxon>Embryophyta</taxon>
        <taxon>Tracheophyta</taxon>
        <taxon>Spermatophyta</taxon>
        <taxon>Magnoliopsida</taxon>
        <taxon>Liliopsida</taxon>
        <taxon>Poales</taxon>
        <taxon>Poaceae</taxon>
        <taxon>BOP clade</taxon>
        <taxon>Oryzoideae</taxon>
        <taxon>Oryzeae</taxon>
        <taxon>Zizaniinae</taxon>
        <taxon>Zizania</taxon>
    </lineage>
</organism>
<reference evidence="2" key="2">
    <citation type="submission" date="2021-02" db="EMBL/GenBank/DDBJ databases">
        <authorList>
            <person name="Kimball J.A."/>
            <person name="Haas M.W."/>
            <person name="Macchietto M."/>
            <person name="Kono T."/>
            <person name="Duquette J."/>
            <person name="Shao M."/>
        </authorList>
    </citation>
    <scope>NUCLEOTIDE SEQUENCE</scope>
    <source>
        <tissue evidence="2">Fresh leaf tissue</tissue>
    </source>
</reference>
<accession>A0A8J5WS96</accession>
<name>A0A8J5WS96_ZIZPA</name>
<feature type="region of interest" description="Disordered" evidence="1">
    <location>
        <begin position="32"/>
        <end position="74"/>
    </location>
</feature>
<comment type="caution">
    <text evidence="2">The sequence shown here is derived from an EMBL/GenBank/DDBJ whole genome shotgun (WGS) entry which is preliminary data.</text>
</comment>
<proteinExistence type="predicted"/>
<reference evidence="2" key="1">
    <citation type="journal article" date="2021" name="bioRxiv">
        <title>Whole Genome Assembly and Annotation of Northern Wild Rice, Zizania palustris L., Supports a Whole Genome Duplication in the Zizania Genus.</title>
        <authorList>
            <person name="Haas M."/>
            <person name="Kono T."/>
            <person name="Macchietto M."/>
            <person name="Millas R."/>
            <person name="McGilp L."/>
            <person name="Shao M."/>
            <person name="Duquette J."/>
            <person name="Hirsch C.N."/>
            <person name="Kimball J."/>
        </authorList>
    </citation>
    <scope>NUCLEOTIDE SEQUENCE</scope>
    <source>
        <tissue evidence="2">Fresh leaf tissue</tissue>
    </source>
</reference>
<protein>
    <submittedName>
        <fullName evidence="2">Uncharacterized protein</fullName>
    </submittedName>
</protein>